<evidence type="ECO:0008006" key="5">
    <source>
        <dbReference type="Google" id="ProtNLM"/>
    </source>
</evidence>
<keyword evidence="2" id="KW-1133">Transmembrane helix</keyword>
<reference evidence="3 4" key="1">
    <citation type="submission" date="2024-06" db="EMBL/GenBank/DDBJ databases">
        <authorList>
            <person name="Li Z."/>
            <person name="Jiang Y."/>
        </authorList>
    </citation>
    <scope>NUCLEOTIDE SEQUENCE [LARGE SCALE GENOMIC DNA]</scope>
    <source>
        <strain evidence="3 4">HSW-8</strain>
    </source>
</reference>
<dbReference type="EMBL" id="JBEPIJ010000036">
    <property type="protein sequence ID" value="MES0875419.1"/>
    <property type="molecule type" value="Genomic_DNA"/>
</dbReference>
<accession>A0ABV2AE19</accession>
<feature type="coiled-coil region" evidence="1">
    <location>
        <begin position="186"/>
        <end position="213"/>
    </location>
</feature>
<sequence length="376" mass="42200">MSARNQNTRLRQWFTEHRRFTRYLAAVVVPTLLVLTYLGLVSTDGYVSRAEVMIEHDNSSAAAAELALGVLSLGAQRSKIDALVVETFMRSRAMLEHLDRTLDLRGHFSASKVDPISRLSARASFADFLDYYRARLSTKVDDDTYVLSIEFVAYDAEYAHKVTEELVRRSEQFVNEVSHHLAREQLNFVSAEVDRAHERLRKASRALISLQRQYAIFSPEAESQVAGSVVGGLLQQLAAARTERNTLLAYLNPQAAEVVSVTARIEALERQVAEERARLVGSDDPGLNDIMLAYQDAQVELTLASEIYKTALATLEATRLDTARKVKYLVSLSAPSLPDSVERPLTLYWTCTIFVVLNLAYFVMSLIIATIQDHRE</sequence>
<comment type="caution">
    <text evidence="3">The sequence shown here is derived from an EMBL/GenBank/DDBJ whole genome shotgun (WGS) entry which is preliminary data.</text>
</comment>
<dbReference type="InterPro" id="IPR050445">
    <property type="entry name" value="Bact_polysacc_biosynth/exp"/>
</dbReference>
<feature type="transmembrane region" description="Helical" evidence="2">
    <location>
        <begin position="347"/>
        <end position="371"/>
    </location>
</feature>
<evidence type="ECO:0000256" key="1">
    <source>
        <dbReference type="SAM" id="Coils"/>
    </source>
</evidence>
<keyword evidence="2" id="KW-0812">Transmembrane</keyword>
<dbReference type="PANTHER" id="PTHR32309">
    <property type="entry name" value="TYROSINE-PROTEIN KINASE"/>
    <property type="match status" value="1"/>
</dbReference>
<evidence type="ECO:0000313" key="3">
    <source>
        <dbReference type="EMBL" id="MES0875419.1"/>
    </source>
</evidence>
<keyword evidence="1" id="KW-0175">Coiled coil</keyword>
<dbReference type="PANTHER" id="PTHR32309:SF13">
    <property type="entry name" value="FERRIC ENTEROBACTIN TRANSPORT PROTEIN FEPE"/>
    <property type="match status" value="1"/>
</dbReference>
<organism evidence="3 4">
    <name type="scientific">Sinimarinibacterium thermocellulolyticum</name>
    <dbReference type="NCBI Taxonomy" id="3170016"/>
    <lineage>
        <taxon>Bacteria</taxon>
        <taxon>Pseudomonadati</taxon>
        <taxon>Pseudomonadota</taxon>
        <taxon>Gammaproteobacteria</taxon>
        <taxon>Nevskiales</taxon>
        <taxon>Nevskiaceae</taxon>
        <taxon>Sinimarinibacterium</taxon>
    </lineage>
</organism>
<proteinExistence type="predicted"/>
<evidence type="ECO:0000313" key="4">
    <source>
        <dbReference type="Proteomes" id="UP001465331"/>
    </source>
</evidence>
<dbReference type="RefSeq" id="WP_352891009.1">
    <property type="nucleotide sequence ID" value="NZ_JBEPIJ010000036.1"/>
</dbReference>
<name>A0ABV2AE19_9GAMM</name>
<gene>
    <name evidence="3" type="ORF">ABSH63_15580</name>
</gene>
<dbReference type="Proteomes" id="UP001465331">
    <property type="component" value="Unassembled WGS sequence"/>
</dbReference>
<protein>
    <recommendedName>
        <fullName evidence="5">Capsular polysaccharide transport system permease protein</fullName>
    </recommendedName>
</protein>
<keyword evidence="2" id="KW-0472">Membrane</keyword>
<keyword evidence="4" id="KW-1185">Reference proteome</keyword>
<evidence type="ECO:0000256" key="2">
    <source>
        <dbReference type="SAM" id="Phobius"/>
    </source>
</evidence>
<feature type="transmembrane region" description="Helical" evidence="2">
    <location>
        <begin position="20"/>
        <end position="40"/>
    </location>
</feature>